<dbReference type="EMBL" id="CBTN010000018">
    <property type="protein sequence ID" value="CDH53563.1"/>
    <property type="molecule type" value="Genomic_DNA"/>
</dbReference>
<feature type="region of interest" description="Disordered" evidence="2">
    <location>
        <begin position="80"/>
        <end position="102"/>
    </location>
</feature>
<feature type="region of interest" description="Disordered" evidence="2">
    <location>
        <begin position="301"/>
        <end position="333"/>
    </location>
</feature>
<evidence type="ECO:0000256" key="2">
    <source>
        <dbReference type="SAM" id="MobiDB-lite"/>
    </source>
</evidence>
<dbReference type="AlphaFoldDB" id="A0A068RTT1"/>
<keyword evidence="1" id="KW-0175">Coiled coil</keyword>
<dbReference type="CDD" id="cd23767">
    <property type="entry name" value="IQCD"/>
    <property type="match status" value="1"/>
</dbReference>
<dbReference type="STRING" id="1263082.A0A068RTT1"/>
<feature type="compositionally biased region" description="Acidic residues" evidence="2">
    <location>
        <begin position="311"/>
        <end position="321"/>
    </location>
</feature>
<dbReference type="InterPro" id="IPR000048">
    <property type="entry name" value="IQ_motif_EF-hand-BS"/>
</dbReference>
<name>A0A068RTT1_9FUNG</name>
<dbReference type="Pfam" id="PF00612">
    <property type="entry name" value="IQ"/>
    <property type="match status" value="1"/>
</dbReference>
<evidence type="ECO:0000256" key="1">
    <source>
        <dbReference type="SAM" id="Coils"/>
    </source>
</evidence>
<evidence type="ECO:0000313" key="3">
    <source>
        <dbReference type="EMBL" id="CDH53563.1"/>
    </source>
</evidence>
<feature type="coiled-coil region" evidence="1">
    <location>
        <begin position="401"/>
        <end position="485"/>
    </location>
</feature>
<gene>
    <name evidence="3" type="ORF">LCOR_04901.1</name>
</gene>
<organism evidence="3 4">
    <name type="scientific">Lichtheimia corymbifera JMRC:FSU:9682</name>
    <dbReference type="NCBI Taxonomy" id="1263082"/>
    <lineage>
        <taxon>Eukaryota</taxon>
        <taxon>Fungi</taxon>
        <taxon>Fungi incertae sedis</taxon>
        <taxon>Mucoromycota</taxon>
        <taxon>Mucoromycotina</taxon>
        <taxon>Mucoromycetes</taxon>
        <taxon>Mucorales</taxon>
        <taxon>Lichtheimiaceae</taxon>
        <taxon>Lichtheimia</taxon>
    </lineage>
</organism>
<accession>A0A068RTT1</accession>
<sequence length="654" mass="73386">MMTYGYDHFNAEPIMLRHSSSLATADDKMFDIYAADQYFDRFEDDQGIIVPQHLEPEQASYEFPSRSTLEHLATFLNDNDDSMFDESPLGSTTYSDDEDSGLAGDDQFDSFIGSIVSAYTHEKRQRCTKVNHMAKEAAPGCSHKILQQRTNHHNKLVNNKPESMSSDNDDDSLVDDEDEMNMLVDDSRLSPLQIPPVARCVSSSSFLSSSSSAYSLHRNDGVVAPCSFLCDEDLVYPKNRASVSPYHGMLGAEDHHQQQHLDLPVFRNESEPIMDDDDSNPDTPAKTITLKLRKSLDTRYRRPTCPISDEGYADDDDDDDHVDVSGDYSDNEPPLESEMVFLPLSAEEQQHMVEEDVLRTTAATRIQAVWRGYRAKKQLAASSSTLPSSHRLIVDLARICNAMHQKQMNTMHSRMDELEQQLEEERAMRIAFEKAVEDMTIMVDQQQNMLYDRLEQQRMEYEAKVAKMETRLRKETKARMEMEQSMTHVVKQVQDMHAAQQRRAKEDAEHQKNLQRKLNDALYEINQLKASSTTTSTTSTASSSRTTTTTTTSTTPAAPRTAATTTRRRTMVPNASGASSVKASGTVRSSIAPRPSHQPATKATPPPPSSRLGSRPSITPRPSSALRTSQHKTTTTSSANNKRTTAVRNSTLPR</sequence>
<feature type="compositionally biased region" description="Low complexity" evidence="2">
    <location>
        <begin position="530"/>
        <end position="565"/>
    </location>
</feature>
<dbReference type="VEuPathDB" id="FungiDB:LCOR_04901.1"/>
<feature type="compositionally biased region" description="Basic and acidic residues" evidence="2">
    <location>
        <begin position="503"/>
        <end position="512"/>
    </location>
</feature>
<reference evidence="3" key="1">
    <citation type="submission" date="2013-08" db="EMBL/GenBank/DDBJ databases">
        <title>Gene expansion shapes genome architecture in the human pathogen Lichtheimia corymbifera: an evolutionary genomics analysis in the ancient terrestrial Mucorales (Mucoromycotina).</title>
        <authorList>
            <person name="Schwartze V.U."/>
            <person name="Winter S."/>
            <person name="Shelest E."/>
            <person name="Marcet-Houben M."/>
            <person name="Horn F."/>
            <person name="Wehner S."/>
            <person name="Hoffmann K."/>
            <person name="Riege K."/>
            <person name="Sammeth M."/>
            <person name="Nowrousian M."/>
            <person name="Valiante V."/>
            <person name="Linde J."/>
            <person name="Jacobsen I.D."/>
            <person name="Marz M."/>
            <person name="Brakhage A.A."/>
            <person name="Gabaldon T."/>
            <person name="Bocker S."/>
            <person name="Voigt K."/>
        </authorList>
    </citation>
    <scope>NUCLEOTIDE SEQUENCE [LARGE SCALE GENOMIC DNA]</scope>
    <source>
        <strain evidence="3">FSU 9682</strain>
    </source>
</reference>
<proteinExistence type="predicted"/>
<comment type="caution">
    <text evidence="3">The sequence shown here is derived from an EMBL/GenBank/DDBJ whole genome shotgun (WGS) entry which is preliminary data.</text>
</comment>
<feature type="compositionally biased region" description="Polar residues" evidence="2">
    <location>
        <begin position="620"/>
        <end position="654"/>
    </location>
</feature>
<dbReference type="PROSITE" id="PS50096">
    <property type="entry name" value="IQ"/>
    <property type="match status" value="1"/>
</dbReference>
<dbReference type="OrthoDB" id="2385347at2759"/>
<evidence type="ECO:0000313" key="4">
    <source>
        <dbReference type="Proteomes" id="UP000027586"/>
    </source>
</evidence>
<feature type="region of interest" description="Disordered" evidence="2">
    <location>
        <begin position="494"/>
        <end position="513"/>
    </location>
</feature>
<feature type="compositionally biased region" description="Polar residues" evidence="2">
    <location>
        <begin position="576"/>
        <end position="589"/>
    </location>
</feature>
<keyword evidence="4" id="KW-1185">Reference proteome</keyword>
<dbReference type="Proteomes" id="UP000027586">
    <property type="component" value="Unassembled WGS sequence"/>
</dbReference>
<protein>
    <submittedName>
        <fullName evidence="3">Uncharacterized protein</fullName>
    </submittedName>
</protein>
<feature type="region of interest" description="Disordered" evidence="2">
    <location>
        <begin position="530"/>
        <end position="654"/>
    </location>
</feature>